<sequence length="354" mass="40596">MRLLYFGTLAWGTTSLQRGEALRRLTEHLYAVDQRLFIGDYPTRPLWARVQLRLGYGFLPLIVKTGAGLAGEVRRYRPQVVWVDGGYCLSREALRRIKGETPVVLVHYTPDSLQAPGWYPFLQALSEYDLVITTKPRDREIYRAKGAKRVLLSRLGYDPRLHRPLKPGPQEAARFNCDVAFVGVRMEDRARSLCRLAREVNCRLHLYGRGWDQGSTGKCLAPFARGWVHGDDYAKALSSAKICLAFLNRTVGDTYTTRSLEIPACGAFMLAERTPAHLELFEEDREAAYFASDEELVDKVKFYLAHDRKRQEIALAGHAKLKRLGYTWEDHLKTCLIEVKRLLEERWGPDRKEP</sequence>
<gene>
    <name evidence="2" type="ORF">ENW48_07165</name>
</gene>
<evidence type="ECO:0000259" key="1">
    <source>
        <dbReference type="Pfam" id="PF13524"/>
    </source>
</evidence>
<organism evidence="2">
    <name type="scientific">Desulfobacca acetoxidans</name>
    <dbReference type="NCBI Taxonomy" id="60893"/>
    <lineage>
        <taxon>Bacteria</taxon>
        <taxon>Pseudomonadati</taxon>
        <taxon>Thermodesulfobacteriota</taxon>
        <taxon>Desulfobaccia</taxon>
        <taxon>Desulfobaccales</taxon>
        <taxon>Desulfobaccaceae</taxon>
        <taxon>Desulfobacca</taxon>
    </lineage>
</organism>
<dbReference type="SUPFAM" id="SSF53756">
    <property type="entry name" value="UDP-Glycosyltransferase/glycogen phosphorylase"/>
    <property type="match status" value="1"/>
</dbReference>
<protein>
    <recommendedName>
        <fullName evidence="1">Spore protein YkvP/CgeB glycosyl transferase-like domain-containing protein</fullName>
    </recommendedName>
</protein>
<dbReference type="InterPro" id="IPR055259">
    <property type="entry name" value="YkvP/CgeB_Glyco_trans-like"/>
</dbReference>
<dbReference type="EMBL" id="DTKJ01000050">
    <property type="protein sequence ID" value="HGZ11983.1"/>
    <property type="molecule type" value="Genomic_DNA"/>
</dbReference>
<dbReference type="Gene3D" id="3.40.50.2000">
    <property type="entry name" value="Glycogen Phosphorylase B"/>
    <property type="match status" value="1"/>
</dbReference>
<comment type="caution">
    <text evidence="2">The sequence shown here is derived from an EMBL/GenBank/DDBJ whole genome shotgun (WGS) entry which is preliminary data.</text>
</comment>
<feature type="domain" description="Spore protein YkvP/CgeB glycosyl transferase-like" evidence="1">
    <location>
        <begin position="191"/>
        <end position="334"/>
    </location>
</feature>
<proteinExistence type="predicted"/>
<evidence type="ECO:0000313" key="2">
    <source>
        <dbReference type="EMBL" id="HGZ11983.1"/>
    </source>
</evidence>
<name>A0A7C5ERD0_9BACT</name>
<dbReference type="AlphaFoldDB" id="A0A7C5ERD0"/>
<reference evidence="2" key="1">
    <citation type="journal article" date="2020" name="mSystems">
        <title>Genome- and Community-Level Interaction Insights into Carbon Utilization and Element Cycling Functions of Hydrothermarchaeota in Hydrothermal Sediment.</title>
        <authorList>
            <person name="Zhou Z."/>
            <person name="Liu Y."/>
            <person name="Xu W."/>
            <person name="Pan J."/>
            <person name="Luo Z.H."/>
            <person name="Li M."/>
        </authorList>
    </citation>
    <scope>NUCLEOTIDE SEQUENCE [LARGE SCALE GENOMIC DNA]</scope>
    <source>
        <strain evidence="2">SpSt-853</strain>
    </source>
</reference>
<accession>A0A7C5ERD0</accession>
<dbReference type="Pfam" id="PF13524">
    <property type="entry name" value="Glyco_trans_1_2"/>
    <property type="match status" value="1"/>
</dbReference>